<evidence type="ECO:0000313" key="2">
    <source>
        <dbReference type="Proteomes" id="UP001472677"/>
    </source>
</evidence>
<name>A0ABR2F8V7_9ROSI</name>
<sequence>MEKEKQPVKSVVTGLEWRVKSGLNLSASEAGGLANVAGEVVVVVDAMGEIGSSVGLAGVEVVRSTSPVEAVVVALNDVRGEEEVASTLGENVAILTDDFPPLESPDLTRGRGRGATFVGSKNKFEVLAATNIEMDEPRKPRNASLGVAALMQELKGKKAGKLKAKGSRASCSNVLAQ</sequence>
<comment type="caution">
    <text evidence="1">The sequence shown here is derived from an EMBL/GenBank/DDBJ whole genome shotgun (WGS) entry which is preliminary data.</text>
</comment>
<dbReference type="Proteomes" id="UP001472677">
    <property type="component" value="Unassembled WGS sequence"/>
</dbReference>
<evidence type="ECO:0000313" key="1">
    <source>
        <dbReference type="EMBL" id="KAK8574744.1"/>
    </source>
</evidence>
<organism evidence="1 2">
    <name type="scientific">Hibiscus sabdariffa</name>
    <name type="common">roselle</name>
    <dbReference type="NCBI Taxonomy" id="183260"/>
    <lineage>
        <taxon>Eukaryota</taxon>
        <taxon>Viridiplantae</taxon>
        <taxon>Streptophyta</taxon>
        <taxon>Embryophyta</taxon>
        <taxon>Tracheophyta</taxon>
        <taxon>Spermatophyta</taxon>
        <taxon>Magnoliopsida</taxon>
        <taxon>eudicotyledons</taxon>
        <taxon>Gunneridae</taxon>
        <taxon>Pentapetalae</taxon>
        <taxon>rosids</taxon>
        <taxon>malvids</taxon>
        <taxon>Malvales</taxon>
        <taxon>Malvaceae</taxon>
        <taxon>Malvoideae</taxon>
        <taxon>Hibiscus</taxon>
    </lineage>
</organism>
<reference evidence="1 2" key="1">
    <citation type="journal article" date="2024" name="G3 (Bethesda)">
        <title>Genome assembly of Hibiscus sabdariffa L. provides insights into metabolisms of medicinal natural products.</title>
        <authorList>
            <person name="Kim T."/>
        </authorList>
    </citation>
    <scope>NUCLEOTIDE SEQUENCE [LARGE SCALE GENOMIC DNA]</scope>
    <source>
        <strain evidence="1">TK-2024</strain>
        <tissue evidence="1">Old leaves</tissue>
    </source>
</reference>
<keyword evidence="2" id="KW-1185">Reference proteome</keyword>
<dbReference type="EMBL" id="JBBPBM010000007">
    <property type="protein sequence ID" value="KAK8574744.1"/>
    <property type="molecule type" value="Genomic_DNA"/>
</dbReference>
<accession>A0ABR2F8V7</accession>
<gene>
    <name evidence="1" type="ORF">V6N12_062428</name>
</gene>
<protein>
    <submittedName>
        <fullName evidence="1">Uncharacterized protein</fullName>
    </submittedName>
</protein>
<proteinExistence type="predicted"/>